<proteinExistence type="predicted"/>
<keyword evidence="1" id="KW-1133">Transmembrane helix</keyword>
<dbReference type="EMBL" id="JAKKPZ010000038">
    <property type="protein sequence ID" value="KAI1707929.1"/>
    <property type="molecule type" value="Genomic_DNA"/>
</dbReference>
<keyword evidence="6" id="KW-1185">Reference proteome</keyword>
<evidence type="ECO:0000256" key="1">
    <source>
        <dbReference type="SAM" id="Phobius"/>
    </source>
</evidence>
<sequence>MRVTIIVLLLVFSFLFVSTLSRHHGASFLDRHRRATKIICMNGKEVNGACVCDQGFSGAHCEKKMHCLSYERNRNGTCISCKDNYFGERCDQMKCENGQEDENEQKCICEKPYTGAFCDELITKDVYYYYNSRVAQMGPLGCLILIPMFLVYYGCEHFAKKRQVRRIEKTLVDQTNVSVDSDRIKSLLDEKA</sequence>
<evidence type="ECO:0000313" key="6">
    <source>
        <dbReference type="Proteomes" id="UP001201812"/>
    </source>
</evidence>
<gene>
    <name evidence="5" type="ORF">DdX_12161</name>
</gene>
<reference evidence="5" key="1">
    <citation type="submission" date="2022-01" db="EMBL/GenBank/DDBJ databases">
        <title>Genome Sequence Resource for Two Populations of Ditylenchus destructor, the Migratory Endoparasitic Phytonematode.</title>
        <authorList>
            <person name="Zhang H."/>
            <person name="Lin R."/>
            <person name="Xie B."/>
        </authorList>
    </citation>
    <scope>NUCLEOTIDE SEQUENCE</scope>
    <source>
        <strain evidence="5">BazhouSP</strain>
    </source>
</reference>
<name>A0AAD4MXN0_9BILA</name>
<dbReference type="AlphaFoldDB" id="A0AAD4MXN0"/>
<comment type="caution">
    <text evidence="5">The sequence shown here is derived from an EMBL/GenBank/DDBJ whole genome shotgun (WGS) entry which is preliminary data.</text>
</comment>
<dbReference type="PROSITE" id="PS00022">
    <property type="entry name" value="EGF_1"/>
    <property type="match status" value="1"/>
</dbReference>
<keyword evidence="2" id="KW-0732">Signal</keyword>
<feature type="signal peptide" evidence="2">
    <location>
        <begin position="1"/>
        <end position="21"/>
    </location>
</feature>
<evidence type="ECO:0000313" key="5">
    <source>
        <dbReference type="EMBL" id="KAI1707929.1"/>
    </source>
</evidence>
<dbReference type="PROSITE" id="PS01186">
    <property type="entry name" value="EGF_2"/>
    <property type="match status" value="1"/>
</dbReference>
<evidence type="ECO:0000259" key="3">
    <source>
        <dbReference type="PROSITE" id="PS00022"/>
    </source>
</evidence>
<feature type="domain" description="EGF-like" evidence="3 4">
    <location>
        <begin position="107"/>
        <end position="118"/>
    </location>
</feature>
<dbReference type="Gene3D" id="2.10.25.10">
    <property type="entry name" value="Laminin"/>
    <property type="match status" value="1"/>
</dbReference>
<feature type="chain" id="PRO_5042114839" evidence="2">
    <location>
        <begin position="22"/>
        <end position="192"/>
    </location>
</feature>
<organism evidence="5 6">
    <name type="scientific">Ditylenchus destructor</name>
    <dbReference type="NCBI Taxonomy" id="166010"/>
    <lineage>
        <taxon>Eukaryota</taxon>
        <taxon>Metazoa</taxon>
        <taxon>Ecdysozoa</taxon>
        <taxon>Nematoda</taxon>
        <taxon>Chromadorea</taxon>
        <taxon>Rhabditida</taxon>
        <taxon>Tylenchina</taxon>
        <taxon>Tylenchomorpha</taxon>
        <taxon>Sphaerularioidea</taxon>
        <taxon>Anguinidae</taxon>
        <taxon>Anguininae</taxon>
        <taxon>Ditylenchus</taxon>
    </lineage>
</organism>
<evidence type="ECO:0000259" key="4">
    <source>
        <dbReference type="PROSITE" id="PS01186"/>
    </source>
</evidence>
<feature type="transmembrane region" description="Helical" evidence="1">
    <location>
        <begin position="137"/>
        <end position="155"/>
    </location>
</feature>
<keyword evidence="1" id="KW-0472">Membrane</keyword>
<accession>A0AAD4MXN0</accession>
<evidence type="ECO:0000256" key="2">
    <source>
        <dbReference type="SAM" id="SignalP"/>
    </source>
</evidence>
<keyword evidence="1" id="KW-0812">Transmembrane</keyword>
<dbReference type="InterPro" id="IPR000742">
    <property type="entry name" value="EGF"/>
</dbReference>
<protein>
    <submittedName>
        <fullName evidence="5">Tenascin-R</fullName>
    </submittedName>
</protein>
<dbReference type="Proteomes" id="UP001201812">
    <property type="component" value="Unassembled WGS sequence"/>
</dbReference>